<organism evidence="8">
    <name type="scientific">marine metagenome</name>
    <dbReference type="NCBI Taxonomy" id="408172"/>
    <lineage>
        <taxon>unclassified sequences</taxon>
        <taxon>metagenomes</taxon>
        <taxon>ecological metagenomes</taxon>
    </lineage>
</organism>
<feature type="transmembrane region" description="Helical" evidence="7">
    <location>
        <begin position="34"/>
        <end position="55"/>
    </location>
</feature>
<dbReference type="PANTHER" id="PTHR30330">
    <property type="entry name" value="AGSS FAMILY TRANSPORTER, SODIUM-ALANINE"/>
    <property type="match status" value="1"/>
</dbReference>
<keyword evidence="6 7" id="KW-0472">Membrane</keyword>
<dbReference type="EMBL" id="UINC01013849">
    <property type="protein sequence ID" value="SVA59536.1"/>
    <property type="molecule type" value="Genomic_DNA"/>
</dbReference>
<feature type="transmembrane region" description="Helical" evidence="7">
    <location>
        <begin position="116"/>
        <end position="136"/>
    </location>
</feature>
<evidence type="ECO:0000256" key="1">
    <source>
        <dbReference type="ARBA" id="ARBA00004651"/>
    </source>
</evidence>
<keyword evidence="4 7" id="KW-0812">Transmembrane</keyword>
<proteinExistence type="predicted"/>
<evidence type="ECO:0000256" key="7">
    <source>
        <dbReference type="SAM" id="Phobius"/>
    </source>
</evidence>
<evidence type="ECO:0000313" key="8">
    <source>
        <dbReference type="EMBL" id="SVA59536.1"/>
    </source>
</evidence>
<evidence type="ECO:0000256" key="5">
    <source>
        <dbReference type="ARBA" id="ARBA00022989"/>
    </source>
</evidence>
<dbReference type="InterPro" id="IPR001463">
    <property type="entry name" value="Na/Ala_symport"/>
</dbReference>
<feature type="non-terminal residue" evidence="8">
    <location>
        <position position="1"/>
    </location>
</feature>
<evidence type="ECO:0000256" key="6">
    <source>
        <dbReference type="ARBA" id="ARBA00023136"/>
    </source>
</evidence>
<sequence length="214" mass="23314">GIKRGLYSNEAGQGSAAIAHSTAKTKYPVREGAVAMLGPFIDTLIICTMTGLVILSTGAWKHTQFFVNITATSAEEARQAIELGVFQGRELFNSSLLTSFAFKDGLSFLFNYGDKIVTVSVLLFAVSTAIAWSFYGNRSAVYLFGEKAIMPYLWVYVAFVFIGGIAELEAIWAFGDAALGIMTFPNLISIVLLTGALKGMTKEYFSKEHVPYQK</sequence>
<evidence type="ECO:0000256" key="3">
    <source>
        <dbReference type="ARBA" id="ARBA00022475"/>
    </source>
</evidence>
<keyword evidence="2" id="KW-0813">Transport</keyword>
<feature type="transmembrane region" description="Helical" evidence="7">
    <location>
        <begin position="178"/>
        <end position="197"/>
    </location>
</feature>
<protein>
    <recommendedName>
        <fullName evidence="9">Sodium:alanine symporter family protein</fullName>
    </recommendedName>
</protein>
<dbReference type="PANTHER" id="PTHR30330:SF3">
    <property type="entry name" value="TRANSCRIPTIONAL REGULATOR, LRP FAMILY"/>
    <property type="match status" value="1"/>
</dbReference>
<name>A0A381X444_9ZZZZ</name>
<comment type="subcellular location">
    <subcellularLocation>
        <location evidence="1">Cell membrane</location>
        <topology evidence="1">Multi-pass membrane protein</topology>
    </subcellularLocation>
</comment>
<gene>
    <name evidence="8" type="ORF">METZ01_LOCUS112390</name>
</gene>
<evidence type="ECO:0000256" key="2">
    <source>
        <dbReference type="ARBA" id="ARBA00022448"/>
    </source>
</evidence>
<dbReference type="GO" id="GO:0005283">
    <property type="term" value="F:amino acid:sodium symporter activity"/>
    <property type="evidence" value="ECO:0007669"/>
    <property type="project" value="InterPro"/>
</dbReference>
<feature type="transmembrane region" description="Helical" evidence="7">
    <location>
        <begin position="148"/>
        <end position="166"/>
    </location>
</feature>
<evidence type="ECO:0008006" key="9">
    <source>
        <dbReference type="Google" id="ProtNLM"/>
    </source>
</evidence>
<keyword evidence="5 7" id="KW-1133">Transmembrane helix</keyword>
<dbReference type="AlphaFoldDB" id="A0A381X444"/>
<accession>A0A381X444</accession>
<keyword evidence="3" id="KW-1003">Cell membrane</keyword>
<evidence type="ECO:0000256" key="4">
    <source>
        <dbReference type="ARBA" id="ARBA00022692"/>
    </source>
</evidence>
<dbReference type="GO" id="GO:0005886">
    <property type="term" value="C:plasma membrane"/>
    <property type="evidence" value="ECO:0007669"/>
    <property type="project" value="UniProtKB-SubCell"/>
</dbReference>
<dbReference type="PRINTS" id="PR00175">
    <property type="entry name" value="NAALASMPORT"/>
</dbReference>
<reference evidence="8" key="1">
    <citation type="submission" date="2018-05" db="EMBL/GenBank/DDBJ databases">
        <authorList>
            <person name="Lanie J.A."/>
            <person name="Ng W.-L."/>
            <person name="Kazmierczak K.M."/>
            <person name="Andrzejewski T.M."/>
            <person name="Davidsen T.M."/>
            <person name="Wayne K.J."/>
            <person name="Tettelin H."/>
            <person name="Glass J.I."/>
            <person name="Rusch D."/>
            <person name="Podicherti R."/>
            <person name="Tsui H.-C.T."/>
            <person name="Winkler M.E."/>
        </authorList>
    </citation>
    <scope>NUCLEOTIDE SEQUENCE</scope>
</reference>
<dbReference type="Pfam" id="PF01235">
    <property type="entry name" value="Na_Ala_symp"/>
    <property type="match status" value="1"/>
</dbReference>